<protein>
    <submittedName>
        <fullName evidence="1">Uncharacterized protein</fullName>
    </submittedName>
</protein>
<accession>A0AAD6AEV6</accession>
<dbReference type="AlphaFoldDB" id="A0AAD6AEV6"/>
<comment type="caution">
    <text evidence="1">The sequence shown here is derived from an EMBL/GenBank/DDBJ whole genome shotgun (WGS) entry which is preliminary data.</text>
</comment>
<name>A0AAD6AEV6_9TELE</name>
<evidence type="ECO:0000313" key="1">
    <source>
        <dbReference type="EMBL" id="KAJ4923416.1"/>
    </source>
</evidence>
<dbReference type="Proteomes" id="UP001219934">
    <property type="component" value="Unassembled WGS sequence"/>
</dbReference>
<proteinExistence type="predicted"/>
<organism evidence="1 2">
    <name type="scientific">Pogonophryne albipinna</name>
    <dbReference type="NCBI Taxonomy" id="1090488"/>
    <lineage>
        <taxon>Eukaryota</taxon>
        <taxon>Metazoa</taxon>
        <taxon>Chordata</taxon>
        <taxon>Craniata</taxon>
        <taxon>Vertebrata</taxon>
        <taxon>Euteleostomi</taxon>
        <taxon>Actinopterygii</taxon>
        <taxon>Neopterygii</taxon>
        <taxon>Teleostei</taxon>
        <taxon>Neoteleostei</taxon>
        <taxon>Acanthomorphata</taxon>
        <taxon>Eupercaria</taxon>
        <taxon>Perciformes</taxon>
        <taxon>Notothenioidei</taxon>
        <taxon>Pogonophryne</taxon>
    </lineage>
</organism>
<reference evidence="1" key="1">
    <citation type="submission" date="2022-11" db="EMBL/GenBank/DDBJ databases">
        <title>Chromosome-level genome of Pogonophryne albipinna.</title>
        <authorList>
            <person name="Jo E."/>
        </authorList>
    </citation>
    <scope>NUCLEOTIDE SEQUENCE</scope>
    <source>
        <strain evidence="1">SGF0006</strain>
        <tissue evidence="1">Muscle</tissue>
    </source>
</reference>
<dbReference type="EMBL" id="JAPTMU010000032">
    <property type="protein sequence ID" value="KAJ4923416.1"/>
    <property type="molecule type" value="Genomic_DNA"/>
</dbReference>
<evidence type="ECO:0000313" key="2">
    <source>
        <dbReference type="Proteomes" id="UP001219934"/>
    </source>
</evidence>
<gene>
    <name evidence="1" type="ORF">JOQ06_021415</name>
</gene>
<keyword evidence="2" id="KW-1185">Reference proteome</keyword>
<sequence>MLNTTRHLAGFVKALQKSLQRRFRGIFANVRMDDSAQPAGDLPFGDMVYMMSALLDPSFCFFWLEQDVLAPDEVKSEVKEMIMDLVLAEARKVTILAESSSGKPF</sequence>